<reference evidence="3" key="1">
    <citation type="submission" date="2021-01" db="EMBL/GenBank/DDBJ databases">
        <authorList>
            <person name="Corre E."/>
            <person name="Pelletier E."/>
            <person name="Niang G."/>
            <person name="Scheremetjew M."/>
            <person name="Finn R."/>
            <person name="Kale V."/>
            <person name="Holt S."/>
            <person name="Cochrane G."/>
            <person name="Meng A."/>
            <person name="Brown T."/>
            <person name="Cohen L."/>
        </authorList>
    </citation>
    <scope>NUCLEOTIDE SEQUENCE</scope>
    <source>
        <strain evidence="3">NIES-2562</strain>
    </source>
</reference>
<dbReference type="InterPro" id="IPR036915">
    <property type="entry name" value="Cyclin-like_sf"/>
</dbReference>
<dbReference type="GO" id="GO:0006357">
    <property type="term" value="P:regulation of transcription by RNA polymerase II"/>
    <property type="evidence" value="ECO:0007669"/>
    <property type="project" value="InterPro"/>
</dbReference>
<dbReference type="PANTHER" id="PTHR10026">
    <property type="entry name" value="CYCLIN"/>
    <property type="match status" value="1"/>
</dbReference>
<feature type="domain" description="Cyclin-like" evidence="2">
    <location>
        <begin position="45"/>
        <end position="133"/>
    </location>
</feature>
<dbReference type="PIRSF" id="PIRSF028758">
    <property type="entry name" value="Cyclin, C/H/G types"/>
    <property type="match status" value="1"/>
</dbReference>
<accession>A0A7S3D0G8</accession>
<sequence>MAANFWKSSHCTQWLLDPSVSPFYKHDLEEFTPIELAKIHSEYASIIQRIGSSIRLQCPRRVVATAIVYFKRFYKRNSLTSYNPDLVAPTCLYFACKVEEFLVSAQQVVQACDEVLAKWKETELLSCELLLLDELRHGSIVFHPYSCLDEYIVDLAADCVKEEARVVLNDAFRTDVVLFYPPYMIALASIYSAAVLKKKDDVIDRVLGRASEEAEVERIVLRLSEYYEIYPLLQQMSLSSLKEKFYKMQI</sequence>
<dbReference type="AlphaFoldDB" id="A0A7S3D0G8"/>
<dbReference type="EMBL" id="HBIB01005578">
    <property type="protein sequence ID" value="CAE0241189.1"/>
    <property type="molecule type" value="Transcribed_RNA"/>
</dbReference>
<keyword evidence="1" id="KW-0195">Cyclin</keyword>
<dbReference type="SUPFAM" id="SSF47954">
    <property type="entry name" value="Cyclin-like"/>
    <property type="match status" value="2"/>
</dbReference>
<dbReference type="Pfam" id="PF00134">
    <property type="entry name" value="Cyclin_N"/>
    <property type="match status" value="1"/>
</dbReference>
<dbReference type="InterPro" id="IPR043198">
    <property type="entry name" value="Cyclin/Ssn8"/>
</dbReference>
<evidence type="ECO:0000313" key="3">
    <source>
        <dbReference type="EMBL" id="CAE0241189.1"/>
    </source>
</evidence>
<dbReference type="InterPro" id="IPR006671">
    <property type="entry name" value="Cyclin_N"/>
</dbReference>
<organism evidence="3">
    <name type="scientific">Palpitomonas bilix</name>
    <dbReference type="NCBI Taxonomy" id="652834"/>
    <lineage>
        <taxon>Eukaryota</taxon>
        <taxon>Eukaryota incertae sedis</taxon>
    </lineage>
</organism>
<gene>
    <name evidence="3" type="ORF">PBIL07802_LOCUS3351</name>
</gene>
<dbReference type="SMART" id="SM00385">
    <property type="entry name" value="CYCLIN"/>
    <property type="match status" value="1"/>
</dbReference>
<name>A0A7S3D0G8_9EUKA</name>
<dbReference type="GO" id="GO:0016538">
    <property type="term" value="F:cyclin-dependent protein serine/threonine kinase regulator activity"/>
    <property type="evidence" value="ECO:0007669"/>
    <property type="project" value="InterPro"/>
</dbReference>
<dbReference type="Gene3D" id="1.10.472.10">
    <property type="entry name" value="Cyclin-like"/>
    <property type="match status" value="2"/>
</dbReference>
<evidence type="ECO:0000256" key="1">
    <source>
        <dbReference type="RuleBase" id="RU000383"/>
    </source>
</evidence>
<comment type="similarity">
    <text evidence="1">Belongs to the cyclin family.</text>
</comment>
<protein>
    <recommendedName>
        <fullName evidence="2">Cyclin-like domain-containing protein</fullName>
    </recommendedName>
</protein>
<proteinExistence type="inferred from homology"/>
<dbReference type="InterPro" id="IPR013763">
    <property type="entry name" value="Cyclin-like_dom"/>
</dbReference>
<evidence type="ECO:0000259" key="2">
    <source>
        <dbReference type="SMART" id="SM00385"/>
    </source>
</evidence>